<evidence type="ECO:0000313" key="2">
    <source>
        <dbReference type="Proteomes" id="UP001432322"/>
    </source>
</evidence>
<dbReference type="EMBL" id="BTSY01000001">
    <property type="protein sequence ID" value="GMT09154.1"/>
    <property type="molecule type" value="Genomic_DNA"/>
</dbReference>
<gene>
    <name evidence="1" type="ORF">PFISCL1PPCAC_451</name>
</gene>
<reference evidence="1" key="1">
    <citation type="submission" date="2023-10" db="EMBL/GenBank/DDBJ databases">
        <title>Genome assembly of Pristionchus species.</title>
        <authorList>
            <person name="Yoshida K."/>
            <person name="Sommer R.J."/>
        </authorList>
    </citation>
    <scope>NUCLEOTIDE SEQUENCE</scope>
    <source>
        <strain evidence="1">RS5133</strain>
    </source>
</reference>
<feature type="non-terminal residue" evidence="1">
    <location>
        <position position="93"/>
    </location>
</feature>
<organism evidence="1 2">
    <name type="scientific">Pristionchus fissidentatus</name>
    <dbReference type="NCBI Taxonomy" id="1538716"/>
    <lineage>
        <taxon>Eukaryota</taxon>
        <taxon>Metazoa</taxon>
        <taxon>Ecdysozoa</taxon>
        <taxon>Nematoda</taxon>
        <taxon>Chromadorea</taxon>
        <taxon>Rhabditida</taxon>
        <taxon>Rhabditina</taxon>
        <taxon>Diplogasteromorpha</taxon>
        <taxon>Diplogasteroidea</taxon>
        <taxon>Neodiplogasteridae</taxon>
        <taxon>Pristionchus</taxon>
    </lineage>
</organism>
<comment type="caution">
    <text evidence="1">The sequence shown here is derived from an EMBL/GenBank/DDBJ whole genome shotgun (WGS) entry which is preliminary data.</text>
</comment>
<evidence type="ECO:0000313" key="1">
    <source>
        <dbReference type="EMBL" id="GMT09154.1"/>
    </source>
</evidence>
<name>A0AAV5UPZ8_9BILA</name>
<dbReference type="Proteomes" id="UP001432322">
    <property type="component" value="Unassembled WGS sequence"/>
</dbReference>
<proteinExistence type="predicted"/>
<protein>
    <submittedName>
        <fullName evidence="1">Uncharacterized protein</fullName>
    </submittedName>
</protein>
<dbReference type="AlphaFoldDB" id="A0AAV5UPZ8"/>
<feature type="non-terminal residue" evidence="1">
    <location>
        <position position="1"/>
    </location>
</feature>
<sequence length="93" mass="9695">LVLARALPVDREGSEHAGARVVAERLQEGARGRLVARQVLSCRRAYLSLGTPGVLGGIRGVCARSDGAECVADFLADDRGGESRGVLLSSLHA</sequence>
<accession>A0AAV5UPZ8</accession>
<keyword evidence="2" id="KW-1185">Reference proteome</keyword>